<dbReference type="Pfam" id="PF00171">
    <property type="entry name" value="Aldedh"/>
    <property type="match status" value="1"/>
</dbReference>
<dbReference type="FunFam" id="3.40.309.10:FF:000004">
    <property type="entry name" value="Succinate-semialdehyde dehydrogenase I"/>
    <property type="match status" value="1"/>
</dbReference>
<accession>A0A2S9VDW5</accession>
<comment type="caution">
    <text evidence="6">The sequence shown here is derived from an EMBL/GenBank/DDBJ whole genome shotgun (WGS) entry which is preliminary data.</text>
</comment>
<dbReference type="OrthoDB" id="9812625at2"/>
<keyword evidence="7" id="KW-1185">Reference proteome</keyword>
<proteinExistence type="inferred from homology"/>
<evidence type="ECO:0000313" key="7">
    <source>
        <dbReference type="Proteomes" id="UP000238949"/>
    </source>
</evidence>
<dbReference type="InterPro" id="IPR016161">
    <property type="entry name" value="Ald_DH/histidinol_DH"/>
</dbReference>
<dbReference type="GO" id="GO:0009450">
    <property type="term" value="P:gamma-aminobutyric acid catabolic process"/>
    <property type="evidence" value="ECO:0007669"/>
    <property type="project" value="TreeGrafter"/>
</dbReference>
<dbReference type="Proteomes" id="UP000238949">
    <property type="component" value="Unassembled WGS sequence"/>
</dbReference>
<dbReference type="AlphaFoldDB" id="A0A2S9VDW5"/>
<keyword evidence="2 4" id="KW-0560">Oxidoreductase</keyword>
<dbReference type="InterPro" id="IPR016160">
    <property type="entry name" value="Ald_DH_CS_CYS"/>
</dbReference>
<dbReference type="InterPro" id="IPR016163">
    <property type="entry name" value="Ald_DH_C"/>
</dbReference>
<feature type="domain" description="Aldehyde dehydrogenase" evidence="5">
    <location>
        <begin position="29"/>
        <end position="490"/>
    </location>
</feature>
<dbReference type="InterPro" id="IPR050740">
    <property type="entry name" value="Aldehyde_DH_Superfamily"/>
</dbReference>
<dbReference type="Gene3D" id="3.40.605.10">
    <property type="entry name" value="Aldehyde Dehydrogenase, Chain A, domain 1"/>
    <property type="match status" value="1"/>
</dbReference>
<feature type="active site" evidence="3">
    <location>
        <position position="268"/>
    </location>
</feature>
<dbReference type="CDD" id="cd07103">
    <property type="entry name" value="ALDH_F5_SSADH_GabD"/>
    <property type="match status" value="1"/>
</dbReference>
<comment type="similarity">
    <text evidence="1 4">Belongs to the aldehyde dehydrogenase family.</text>
</comment>
<evidence type="ECO:0000256" key="4">
    <source>
        <dbReference type="RuleBase" id="RU003345"/>
    </source>
</evidence>
<evidence type="ECO:0000256" key="2">
    <source>
        <dbReference type="ARBA" id="ARBA00023002"/>
    </source>
</evidence>
<dbReference type="PANTHER" id="PTHR43353">
    <property type="entry name" value="SUCCINATE-SEMIALDEHYDE DEHYDROGENASE, MITOCHONDRIAL"/>
    <property type="match status" value="1"/>
</dbReference>
<reference evidence="7" key="1">
    <citation type="journal article" date="2020" name="Int. J. Syst. Evol. Microbiol.">
        <title>Alteromonas alba sp. nov., a marine bacterium isolated from the seawater of the West Pacific Ocean.</title>
        <authorList>
            <person name="Sun C."/>
            <person name="Wu Y.-H."/>
            <person name="Xamxidin M."/>
            <person name="Cheng H."/>
            <person name="Xu X.-W."/>
        </authorList>
    </citation>
    <scope>NUCLEOTIDE SEQUENCE [LARGE SCALE GENOMIC DNA]</scope>
    <source>
        <strain evidence="7">190</strain>
    </source>
</reference>
<dbReference type="GO" id="GO:0004777">
    <property type="term" value="F:succinate-semialdehyde dehydrogenase (NAD+) activity"/>
    <property type="evidence" value="ECO:0007669"/>
    <property type="project" value="TreeGrafter"/>
</dbReference>
<protein>
    <submittedName>
        <fullName evidence="6">Succinate-semialdehyde dehydrogenase (NADP(+))</fullName>
    </submittedName>
</protein>
<evidence type="ECO:0000259" key="5">
    <source>
        <dbReference type="Pfam" id="PF00171"/>
    </source>
</evidence>
<dbReference type="FunFam" id="3.40.605.10:FF:000005">
    <property type="entry name" value="Succinate-semialdehyde dehydrogenase I"/>
    <property type="match status" value="1"/>
</dbReference>
<evidence type="ECO:0000256" key="1">
    <source>
        <dbReference type="ARBA" id="ARBA00009986"/>
    </source>
</evidence>
<evidence type="ECO:0000256" key="3">
    <source>
        <dbReference type="PROSITE-ProRule" id="PRU10007"/>
    </source>
</evidence>
<organism evidence="6 7">
    <name type="scientific">Alteromonas alba</name>
    <dbReference type="NCBI Taxonomy" id="2079529"/>
    <lineage>
        <taxon>Bacteria</taxon>
        <taxon>Pseudomonadati</taxon>
        <taxon>Pseudomonadota</taxon>
        <taxon>Gammaproteobacteria</taxon>
        <taxon>Alteromonadales</taxon>
        <taxon>Alteromonadaceae</taxon>
        <taxon>Alteromonas/Salinimonas group</taxon>
        <taxon>Alteromonas</taxon>
    </lineage>
</organism>
<evidence type="ECO:0000313" key="6">
    <source>
        <dbReference type="EMBL" id="PRO74653.1"/>
    </source>
</evidence>
<dbReference type="PROSITE" id="PS00687">
    <property type="entry name" value="ALDEHYDE_DEHYDR_GLU"/>
    <property type="match status" value="1"/>
</dbReference>
<dbReference type="RefSeq" id="WP_105933666.1">
    <property type="nucleotide sequence ID" value="NZ_PVNP01000046.1"/>
</dbReference>
<dbReference type="PROSITE" id="PS00070">
    <property type="entry name" value="ALDEHYDE_DEHYDR_CYS"/>
    <property type="match status" value="1"/>
</dbReference>
<dbReference type="InterPro" id="IPR016162">
    <property type="entry name" value="Ald_DH_N"/>
</dbReference>
<dbReference type="InterPro" id="IPR015590">
    <property type="entry name" value="Aldehyde_DH_dom"/>
</dbReference>
<dbReference type="SUPFAM" id="SSF53720">
    <property type="entry name" value="ALDH-like"/>
    <property type="match status" value="1"/>
</dbReference>
<gene>
    <name evidence="6" type="ORF">C6Y40_05220</name>
</gene>
<name>A0A2S9VDW5_9ALTE</name>
<dbReference type="Gene3D" id="3.40.309.10">
    <property type="entry name" value="Aldehyde Dehydrogenase, Chain A, domain 2"/>
    <property type="match status" value="1"/>
</dbReference>
<dbReference type="PANTHER" id="PTHR43353:SF5">
    <property type="entry name" value="SUCCINATE-SEMIALDEHYDE DEHYDROGENASE, MITOCHONDRIAL"/>
    <property type="match status" value="1"/>
</dbReference>
<dbReference type="InterPro" id="IPR029510">
    <property type="entry name" value="Ald_DH_CS_GLU"/>
</dbReference>
<dbReference type="EMBL" id="PVNP01000046">
    <property type="protein sequence ID" value="PRO74653.1"/>
    <property type="molecule type" value="Genomic_DNA"/>
</dbReference>
<sequence length="496" mass="53539">MSKTKQFDLASLLSEPLLLNTKNYINGKWQKAVSQQTYEVINPASGASIAGVANSDAIDAANAARSAKKAFASWQLSTHRERANLLEKWHQLIIEHTDDLARIMTSEQGKPLAEAKAEVGYGASYVKWFAQLAMQLRGDILPISVPGRLQTVEKRPVGVVAVITPWNFPFAMLARKIAPALAAGCTVVVKPAEDTPLTALAMAKLAEMAGFPDGVINVVAASREQTAIAVDAWLKDVHVKKLSFTGSTQVGRYLAERAASSLKKLSLELGGNAPFIVFEDSDIDAAITGLMAAKLRNGGQTCVCPNRIYVANAIYDEFASRLVDKVAALKVADPFDDDTQIGPMINQKAIDKISGHVKDAEAQGGIILCGSTEPREGLFFEPVVIAEAHNKMALFSEETFGPVLALFRFSSEEEAIEEANNTEYGLAAYFYTQDHRRIHRVKAQLQAGVIGVNEGAVASEVAPFGGVKASGYGREGSHYGLDDFLQITYVCEGNLY</sequence>